<organism evidence="5 6">
    <name type="scientific">Callipepla squamata</name>
    <name type="common">Scaled quail</name>
    <dbReference type="NCBI Taxonomy" id="9009"/>
    <lineage>
        <taxon>Eukaryota</taxon>
        <taxon>Metazoa</taxon>
        <taxon>Chordata</taxon>
        <taxon>Craniata</taxon>
        <taxon>Vertebrata</taxon>
        <taxon>Euteleostomi</taxon>
        <taxon>Archelosauria</taxon>
        <taxon>Archosauria</taxon>
        <taxon>Dinosauria</taxon>
        <taxon>Saurischia</taxon>
        <taxon>Theropoda</taxon>
        <taxon>Coelurosauria</taxon>
        <taxon>Aves</taxon>
        <taxon>Neognathae</taxon>
        <taxon>Galloanserae</taxon>
        <taxon>Galliformes</taxon>
        <taxon>Odontophoridae</taxon>
        <taxon>Callipepla</taxon>
    </lineage>
</organism>
<gene>
    <name evidence="5" type="ORF">ASZ78_000192</name>
</gene>
<dbReference type="Proteomes" id="UP000198323">
    <property type="component" value="Unassembled WGS sequence"/>
</dbReference>
<reference evidence="5 6" key="1">
    <citation type="submission" date="2016-07" db="EMBL/GenBank/DDBJ databases">
        <title>Disparate Historic Effective Population Sizes Predicted by Modern Levels of Genome Diversity for the Scaled Quail (Callipepla squamata) and the Northern Bobwhite (Colinus virginianus): Inferences from First and Second Generation Draft Genome Assemblies for Sympatric New World Quail.</title>
        <authorList>
            <person name="Oldeschulte D.L."/>
            <person name="Halley Y.A."/>
            <person name="Bhattarai E.K."/>
            <person name="Brashear W.A."/>
            <person name="Hill J."/>
            <person name="Metz R.P."/>
            <person name="Johnson C.D."/>
            <person name="Rollins D."/>
            <person name="Peterson M.J."/>
            <person name="Bickhart D.M."/>
            <person name="Decker J.E."/>
            <person name="Seabury C.M."/>
        </authorList>
    </citation>
    <scope>NUCLEOTIDE SEQUENCE [LARGE SCALE GENOMIC DNA]</scope>
    <source>
        <strain evidence="5 6">Texas</strain>
        <tissue evidence="5">Leg muscle</tissue>
    </source>
</reference>
<comment type="caution">
    <text evidence="5">The sequence shown here is derived from an EMBL/GenBank/DDBJ whole genome shotgun (WGS) entry which is preliminary data.</text>
</comment>
<keyword evidence="3" id="KW-0472">Membrane</keyword>
<sequence>MAVVLIFVPRPSLSLHPSLGGLSLRGSFTLRCHVPSLDARVLLYQNQRWISYKEKKKGQTTVDFHFLDINLSHLGVYWCQYSVLNSRRTSAKSNLMEVLVTGEGRGDPARQRVVSSGPPRVTSSPLRSDHSYPQPGISLSPEGQVRTGANVVIRCWNHNYGGTIFLHKDGRLVPILHQVPDVRGTAAFTIFGVTPADGGTYRCSYRPGGFYFLSSPLGDGVTLKVTPAPKGDVSVVGVGVGAAIAVFILALIIVIVVVFFFPDALPCRIWADPTPQSPEAVQLQVLSSEGLTYAELQAKPHSALSPPAAPQTPVIYAEVCTGRPH</sequence>
<keyword evidence="3" id="KW-1133">Transmembrane helix</keyword>
<dbReference type="Gene3D" id="2.60.40.10">
    <property type="entry name" value="Immunoglobulins"/>
    <property type="match status" value="2"/>
</dbReference>
<dbReference type="InterPro" id="IPR050412">
    <property type="entry name" value="Ig-like_Receptors_ImmuneReg"/>
</dbReference>
<keyword evidence="6" id="KW-1185">Reference proteome</keyword>
<evidence type="ECO:0000256" key="2">
    <source>
        <dbReference type="SAM" id="MobiDB-lite"/>
    </source>
</evidence>
<dbReference type="InterPro" id="IPR036179">
    <property type="entry name" value="Ig-like_dom_sf"/>
</dbReference>
<dbReference type="AlphaFoldDB" id="A0A226MBV3"/>
<feature type="domain" description="Immunoglobulin" evidence="4">
    <location>
        <begin position="17"/>
        <end position="101"/>
    </location>
</feature>
<evidence type="ECO:0000313" key="5">
    <source>
        <dbReference type="EMBL" id="OXB52775.1"/>
    </source>
</evidence>
<accession>A0A226MBV3</accession>
<proteinExistence type="predicted"/>
<evidence type="ECO:0000256" key="1">
    <source>
        <dbReference type="ARBA" id="ARBA00023157"/>
    </source>
</evidence>
<dbReference type="InterPro" id="IPR003599">
    <property type="entry name" value="Ig_sub"/>
</dbReference>
<keyword evidence="1" id="KW-1015">Disulfide bond</keyword>
<dbReference type="OrthoDB" id="9428383at2759"/>
<protein>
    <recommendedName>
        <fullName evidence="4">Immunoglobulin domain-containing protein</fullName>
    </recommendedName>
</protein>
<name>A0A226MBV3_CALSU</name>
<feature type="region of interest" description="Disordered" evidence="2">
    <location>
        <begin position="106"/>
        <end position="140"/>
    </location>
</feature>
<dbReference type="PANTHER" id="PTHR11738:SF186">
    <property type="entry name" value="OSTEOCLAST-ASSOCIATED IMMUNOGLOBULIN-LIKE RECEPTOR"/>
    <property type="match status" value="1"/>
</dbReference>
<dbReference type="SUPFAM" id="SSF48726">
    <property type="entry name" value="Immunoglobulin"/>
    <property type="match status" value="2"/>
</dbReference>
<evidence type="ECO:0000259" key="4">
    <source>
        <dbReference type="SMART" id="SM00409"/>
    </source>
</evidence>
<dbReference type="GO" id="GO:0002764">
    <property type="term" value="P:immune response-regulating signaling pathway"/>
    <property type="evidence" value="ECO:0007669"/>
    <property type="project" value="TreeGrafter"/>
</dbReference>
<dbReference type="InterPro" id="IPR013783">
    <property type="entry name" value="Ig-like_fold"/>
</dbReference>
<evidence type="ECO:0000313" key="6">
    <source>
        <dbReference type="Proteomes" id="UP000198323"/>
    </source>
</evidence>
<dbReference type="EMBL" id="MCFN01002005">
    <property type="protein sequence ID" value="OXB52775.1"/>
    <property type="molecule type" value="Genomic_DNA"/>
</dbReference>
<dbReference type="SMART" id="SM00409">
    <property type="entry name" value="IG"/>
    <property type="match status" value="2"/>
</dbReference>
<dbReference type="PANTHER" id="PTHR11738">
    <property type="entry name" value="MHC CLASS I NK CELL RECEPTOR"/>
    <property type="match status" value="1"/>
</dbReference>
<dbReference type="STRING" id="9009.A0A226MBV3"/>
<keyword evidence="3" id="KW-0812">Transmembrane</keyword>
<feature type="transmembrane region" description="Helical" evidence="3">
    <location>
        <begin position="235"/>
        <end position="261"/>
    </location>
</feature>
<evidence type="ECO:0000256" key="3">
    <source>
        <dbReference type="SAM" id="Phobius"/>
    </source>
</evidence>
<feature type="domain" description="Immunoglobulin" evidence="4">
    <location>
        <begin position="140"/>
        <end position="226"/>
    </location>
</feature>